<keyword evidence="1 3" id="KW-0378">Hydrolase</keyword>
<dbReference type="InterPro" id="IPR001547">
    <property type="entry name" value="Glyco_hydro_5"/>
</dbReference>
<evidence type="ECO:0000256" key="2">
    <source>
        <dbReference type="ARBA" id="ARBA00023295"/>
    </source>
</evidence>
<sequence length="417" mass="47299">MRLLKFSTVLFLFIVFSCNTMEDVDDQIIDEEVAIIDDEQESMNVDWPLATPLLKVQGRQLVDPCGNEVLLHGVAITPSPWFNGGHVGVWRWNNYDIEGCLNYNKGVMDKLTNDEEGWYLNMVRLHIDPYWSNTPGDPIPENDISRFSFDRFMTAVNDVIVPLVDHAKTRGMYVILRPPGVAPHQIAVGDEYFEYLMKIWDHLSNHSELKNKAHVMFELANEPIHILGTNGVYGSDTPAHFEALKLFFQPMVDVIRENGAENILWIPGSGYQSHYRGFPDFPIEDNNYGYAVHIYPGYWGQQNNDPITFRRNWNTHIKPVADIAPIAITEIDWGPEQYGVWGKGGVTGTAGSWGFGANFKMLADESGNVSWNLLSPENLIHDGHLDGDLAYGGDPEACAYPVHKWFKEYAFVKEICD</sequence>
<dbReference type="HOGENOM" id="CLU_620625_0_0_10"/>
<proteinExistence type="inferred from homology"/>
<keyword evidence="4" id="KW-0732">Signal</keyword>
<dbReference type="Proteomes" id="UP000006050">
    <property type="component" value="Chromosome"/>
</dbReference>
<dbReference type="GO" id="GO:0004553">
    <property type="term" value="F:hydrolase activity, hydrolyzing O-glycosyl compounds"/>
    <property type="evidence" value="ECO:0007669"/>
    <property type="project" value="InterPro"/>
</dbReference>
<comment type="similarity">
    <text evidence="3">Belongs to the glycosyl hydrolase 5 (cellulase A) family.</text>
</comment>
<evidence type="ECO:0000256" key="1">
    <source>
        <dbReference type="ARBA" id="ARBA00022801"/>
    </source>
</evidence>
<dbReference type="eggNOG" id="COG2730">
    <property type="taxonomic scope" value="Bacteria"/>
</dbReference>
<name>I3Z664_BELBD</name>
<dbReference type="PATRIC" id="fig|866536.3.peg.2230"/>
<feature type="signal peptide" evidence="4">
    <location>
        <begin position="1"/>
        <end position="22"/>
    </location>
</feature>
<keyword evidence="7" id="KW-1185">Reference proteome</keyword>
<reference evidence="7" key="1">
    <citation type="submission" date="2012-06" db="EMBL/GenBank/DDBJ databases">
        <title>The complete genome of Belliella baltica DSM 15883.</title>
        <authorList>
            <person name="Lucas S."/>
            <person name="Copeland A."/>
            <person name="Lapidus A."/>
            <person name="Goodwin L."/>
            <person name="Pitluck S."/>
            <person name="Peters L."/>
            <person name="Mikhailova N."/>
            <person name="Davenport K."/>
            <person name="Kyrpides N."/>
            <person name="Mavromatis K."/>
            <person name="Pagani I."/>
            <person name="Ivanova N."/>
            <person name="Ovchinnikova G."/>
            <person name="Zeytun A."/>
            <person name="Detter J.C."/>
            <person name="Han C."/>
            <person name="Land M."/>
            <person name="Hauser L."/>
            <person name="Markowitz V."/>
            <person name="Cheng J.-F."/>
            <person name="Hugenholtz P."/>
            <person name="Woyke T."/>
            <person name="Wu D."/>
            <person name="Tindall B."/>
            <person name="Pomrenke H."/>
            <person name="Brambilla E."/>
            <person name="Klenk H.-P."/>
            <person name="Eisen J.A."/>
        </authorList>
    </citation>
    <scope>NUCLEOTIDE SEQUENCE [LARGE SCALE GENOMIC DNA]</scope>
    <source>
        <strain evidence="7">DSM 15883 / CIP 108006 / LMG 21964 / BA134</strain>
    </source>
</reference>
<dbReference type="GO" id="GO:0000272">
    <property type="term" value="P:polysaccharide catabolic process"/>
    <property type="evidence" value="ECO:0007669"/>
    <property type="project" value="InterPro"/>
</dbReference>
<dbReference type="Pfam" id="PF00150">
    <property type="entry name" value="Cellulase"/>
    <property type="match status" value="1"/>
</dbReference>
<evidence type="ECO:0000256" key="4">
    <source>
        <dbReference type="SAM" id="SignalP"/>
    </source>
</evidence>
<organism evidence="6 7">
    <name type="scientific">Belliella baltica (strain DSM 15883 / CIP 108006 / LMG 21964 / BA134)</name>
    <dbReference type="NCBI Taxonomy" id="866536"/>
    <lineage>
        <taxon>Bacteria</taxon>
        <taxon>Pseudomonadati</taxon>
        <taxon>Bacteroidota</taxon>
        <taxon>Cytophagia</taxon>
        <taxon>Cytophagales</taxon>
        <taxon>Cyclobacteriaceae</taxon>
        <taxon>Belliella</taxon>
    </lineage>
</organism>
<dbReference type="Gene3D" id="3.20.20.80">
    <property type="entry name" value="Glycosidases"/>
    <property type="match status" value="1"/>
</dbReference>
<evidence type="ECO:0000259" key="5">
    <source>
        <dbReference type="Pfam" id="PF00150"/>
    </source>
</evidence>
<evidence type="ECO:0000313" key="6">
    <source>
        <dbReference type="EMBL" id="AFL84732.1"/>
    </source>
</evidence>
<dbReference type="InterPro" id="IPR017853">
    <property type="entry name" value="GH"/>
</dbReference>
<protein>
    <submittedName>
        <fullName evidence="6">Endoglucanase</fullName>
    </submittedName>
</protein>
<dbReference type="KEGG" id="bbd:Belba_2165"/>
<accession>I3Z664</accession>
<dbReference type="PROSITE" id="PS51257">
    <property type="entry name" value="PROKAR_LIPOPROTEIN"/>
    <property type="match status" value="1"/>
</dbReference>
<gene>
    <name evidence="6" type="ordered locus">Belba_2165</name>
</gene>
<feature type="domain" description="Glycoside hydrolase family 5" evidence="5">
    <location>
        <begin position="113"/>
        <end position="330"/>
    </location>
</feature>
<evidence type="ECO:0000256" key="3">
    <source>
        <dbReference type="RuleBase" id="RU361153"/>
    </source>
</evidence>
<dbReference type="EMBL" id="CP003281">
    <property type="protein sequence ID" value="AFL84732.1"/>
    <property type="molecule type" value="Genomic_DNA"/>
</dbReference>
<dbReference type="SUPFAM" id="SSF51445">
    <property type="entry name" value="(Trans)glycosidases"/>
    <property type="match status" value="1"/>
</dbReference>
<dbReference type="STRING" id="866536.Belba_2165"/>
<feature type="chain" id="PRO_5003684618" evidence="4">
    <location>
        <begin position="23"/>
        <end position="417"/>
    </location>
</feature>
<evidence type="ECO:0000313" key="7">
    <source>
        <dbReference type="Proteomes" id="UP000006050"/>
    </source>
</evidence>
<dbReference type="AlphaFoldDB" id="I3Z664"/>
<keyword evidence="2 3" id="KW-0326">Glycosidase</keyword>